<dbReference type="SUPFAM" id="SSF56112">
    <property type="entry name" value="Protein kinase-like (PK-like)"/>
    <property type="match status" value="1"/>
</dbReference>
<dbReference type="PANTHER" id="PTHR48011:SF86">
    <property type="entry name" value="MITOGEN-ACTIVATED PROTEIN KINASE 4-LIKE"/>
    <property type="match status" value="1"/>
</dbReference>
<sequence>MGFWSKYRVLGAGSYGTVHLAAKVDPPLLVSTAAVKSAVFPYSNWVKKEGEILFELRGCREIVQCFGEDISFENNREVYNLLLEYASGGCLTDLIIKTGGYMPESVVACYSYMLLKGLSHVHEKGFVHCDIKPANILVFPSQDGSSLHNLKIADFGQAKKIEEEVKILNPGRSTHNRGALLYSSPESIALGIHKPVTDIWSLGCIIVEMITGKRIWSTTRSDSELFQQIGFGNPIPENISDTAKDFLDKCLAKKHEQRWTADMLLSHPFIVKNLATLPPNFEDRVMFCQTNPFSTGIWASTLNLFTTPPKFHLPYPHQLCALPRKINQNVRVRYLLP</sequence>
<keyword evidence="9" id="KW-1185">Reference proteome</keyword>
<evidence type="ECO:0000256" key="6">
    <source>
        <dbReference type="RuleBase" id="RU000304"/>
    </source>
</evidence>
<dbReference type="Gene3D" id="1.10.510.10">
    <property type="entry name" value="Transferase(Phosphotransferase) domain 1"/>
    <property type="match status" value="1"/>
</dbReference>
<accession>A0A8S0QEV9</accession>
<reference evidence="8 9" key="1">
    <citation type="submission" date="2019-12" db="EMBL/GenBank/DDBJ databases">
        <authorList>
            <person name="Alioto T."/>
            <person name="Alioto T."/>
            <person name="Gomez Garrido J."/>
        </authorList>
    </citation>
    <scope>NUCLEOTIDE SEQUENCE [LARGE SCALE GENOMIC DNA]</scope>
</reference>
<evidence type="ECO:0000256" key="3">
    <source>
        <dbReference type="ARBA" id="ARBA00022777"/>
    </source>
</evidence>
<dbReference type="PROSITE" id="PS50011">
    <property type="entry name" value="PROTEIN_KINASE_DOM"/>
    <property type="match status" value="1"/>
</dbReference>
<dbReference type="InterPro" id="IPR000719">
    <property type="entry name" value="Prot_kinase_dom"/>
</dbReference>
<comment type="caution">
    <text evidence="8">The sequence shown here is derived from an EMBL/GenBank/DDBJ whole genome shotgun (WGS) entry which is preliminary data.</text>
</comment>
<proteinExistence type="inferred from homology"/>
<evidence type="ECO:0000256" key="2">
    <source>
        <dbReference type="ARBA" id="ARBA00022741"/>
    </source>
</evidence>
<evidence type="ECO:0000256" key="1">
    <source>
        <dbReference type="ARBA" id="ARBA00022679"/>
    </source>
</evidence>
<evidence type="ECO:0000313" key="8">
    <source>
        <dbReference type="EMBL" id="CAA2964195.1"/>
    </source>
</evidence>
<dbReference type="PANTHER" id="PTHR48011">
    <property type="entry name" value="CCR4-NOT TRANSCRIPTIONAL COMPLEX SUBUNIT CAF120-RELATED"/>
    <property type="match status" value="1"/>
</dbReference>
<keyword evidence="4 5" id="KW-0067">ATP-binding</keyword>
<dbReference type="Proteomes" id="UP000594638">
    <property type="component" value="Unassembled WGS sequence"/>
</dbReference>
<dbReference type="InterPro" id="IPR017441">
    <property type="entry name" value="Protein_kinase_ATP_BS"/>
</dbReference>
<protein>
    <submittedName>
        <fullName evidence="8">Mitogen-activated kinase kinase kinase 18-like</fullName>
    </submittedName>
</protein>
<evidence type="ECO:0000313" key="9">
    <source>
        <dbReference type="Proteomes" id="UP000594638"/>
    </source>
</evidence>
<dbReference type="OrthoDB" id="1300748at2759"/>
<dbReference type="AlphaFoldDB" id="A0A8S0QEV9"/>
<dbReference type="InterPro" id="IPR052751">
    <property type="entry name" value="Plant_MAPKKK"/>
</dbReference>
<dbReference type="SMART" id="SM00220">
    <property type="entry name" value="S_TKc"/>
    <property type="match status" value="1"/>
</dbReference>
<dbReference type="Gramene" id="OE9A066264T1">
    <property type="protein sequence ID" value="OE9A066264C1"/>
    <property type="gene ID" value="OE9A066264"/>
</dbReference>
<keyword evidence="1" id="KW-0808">Transferase</keyword>
<keyword evidence="6" id="KW-0723">Serine/threonine-protein kinase</keyword>
<dbReference type="Gene3D" id="3.30.200.20">
    <property type="entry name" value="Phosphorylase Kinase, domain 1"/>
    <property type="match status" value="1"/>
</dbReference>
<keyword evidence="2 5" id="KW-0547">Nucleotide-binding</keyword>
<evidence type="ECO:0000256" key="4">
    <source>
        <dbReference type="ARBA" id="ARBA00022840"/>
    </source>
</evidence>
<evidence type="ECO:0000259" key="7">
    <source>
        <dbReference type="PROSITE" id="PS50011"/>
    </source>
</evidence>
<comment type="similarity">
    <text evidence="6">Belongs to the protein kinase superfamily.</text>
</comment>
<dbReference type="Pfam" id="PF00069">
    <property type="entry name" value="Pkinase"/>
    <property type="match status" value="1"/>
</dbReference>
<name>A0A8S0QEV9_OLEEU</name>
<gene>
    <name evidence="8" type="ORF">OLEA9_A066264</name>
</gene>
<dbReference type="InterPro" id="IPR008271">
    <property type="entry name" value="Ser/Thr_kinase_AS"/>
</dbReference>
<dbReference type="GO" id="GO:0004674">
    <property type="term" value="F:protein serine/threonine kinase activity"/>
    <property type="evidence" value="ECO:0007669"/>
    <property type="project" value="UniProtKB-KW"/>
</dbReference>
<feature type="domain" description="Protein kinase" evidence="7">
    <location>
        <begin position="4"/>
        <end position="270"/>
    </location>
</feature>
<feature type="binding site" evidence="5">
    <location>
        <position position="36"/>
    </location>
    <ligand>
        <name>ATP</name>
        <dbReference type="ChEBI" id="CHEBI:30616"/>
    </ligand>
</feature>
<dbReference type="EMBL" id="CACTIH010001820">
    <property type="protein sequence ID" value="CAA2964195.1"/>
    <property type="molecule type" value="Genomic_DNA"/>
</dbReference>
<evidence type="ECO:0000256" key="5">
    <source>
        <dbReference type="PROSITE-ProRule" id="PRU10141"/>
    </source>
</evidence>
<organism evidence="8 9">
    <name type="scientific">Olea europaea subsp. europaea</name>
    <dbReference type="NCBI Taxonomy" id="158383"/>
    <lineage>
        <taxon>Eukaryota</taxon>
        <taxon>Viridiplantae</taxon>
        <taxon>Streptophyta</taxon>
        <taxon>Embryophyta</taxon>
        <taxon>Tracheophyta</taxon>
        <taxon>Spermatophyta</taxon>
        <taxon>Magnoliopsida</taxon>
        <taxon>eudicotyledons</taxon>
        <taxon>Gunneridae</taxon>
        <taxon>Pentapetalae</taxon>
        <taxon>asterids</taxon>
        <taxon>lamiids</taxon>
        <taxon>Lamiales</taxon>
        <taxon>Oleaceae</taxon>
        <taxon>Oleeae</taxon>
        <taxon>Olea</taxon>
    </lineage>
</organism>
<dbReference type="InterPro" id="IPR011009">
    <property type="entry name" value="Kinase-like_dom_sf"/>
</dbReference>
<keyword evidence="3 8" id="KW-0418">Kinase</keyword>
<dbReference type="GO" id="GO:0005524">
    <property type="term" value="F:ATP binding"/>
    <property type="evidence" value="ECO:0007669"/>
    <property type="project" value="UniProtKB-UniRule"/>
</dbReference>
<dbReference type="PROSITE" id="PS00108">
    <property type="entry name" value="PROTEIN_KINASE_ST"/>
    <property type="match status" value="1"/>
</dbReference>
<dbReference type="GO" id="GO:0007165">
    <property type="term" value="P:signal transduction"/>
    <property type="evidence" value="ECO:0007669"/>
    <property type="project" value="TreeGrafter"/>
</dbReference>
<dbReference type="PROSITE" id="PS00107">
    <property type="entry name" value="PROTEIN_KINASE_ATP"/>
    <property type="match status" value="1"/>
</dbReference>